<feature type="transmembrane region" description="Helical" evidence="6">
    <location>
        <begin position="438"/>
        <end position="456"/>
    </location>
</feature>
<organism evidence="8 9">
    <name type="scientific">Amanita muscaria (strain Koide BX008)</name>
    <dbReference type="NCBI Taxonomy" id="946122"/>
    <lineage>
        <taxon>Eukaryota</taxon>
        <taxon>Fungi</taxon>
        <taxon>Dikarya</taxon>
        <taxon>Basidiomycota</taxon>
        <taxon>Agaricomycotina</taxon>
        <taxon>Agaricomycetes</taxon>
        <taxon>Agaricomycetidae</taxon>
        <taxon>Agaricales</taxon>
        <taxon>Pluteineae</taxon>
        <taxon>Amanitaceae</taxon>
        <taxon>Amanita</taxon>
    </lineage>
</organism>
<evidence type="ECO:0000256" key="3">
    <source>
        <dbReference type="ARBA" id="ARBA00022989"/>
    </source>
</evidence>
<dbReference type="STRING" id="946122.A0A0C2WJF0"/>
<dbReference type="AlphaFoldDB" id="A0A0C2WJF0"/>
<dbReference type="SUPFAM" id="SSF103473">
    <property type="entry name" value="MFS general substrate transporter"/>
    <property type="match status" value="1"/>
</dbReference>
<feature type="transmembrane region" description="Helical" evidence="6">
    <location>
        <begin position="401"/>
        <end position="426"/>
    </location>
</feature>
<feature type="transmembrane region" description="Helical" evidence="6">
    <location>
        <begin position="219"/>
        <end position="244"/>
    </location>
</feature>
<keyword evidence="3 6" id="KW-1133">Transmembrane helix</keyword>
<evidence type="ECO:0000256" key="5">
    <source>
        <dbReference type="SAM" id="MobiDB-lite"/>
    </source>
</evidence>
<keyword evidence="2 6" id="KW-0812">Transmembrane</keyword>
<dbReference type="InterPro" id="IPR011701">
    <property type="entry name" value="MFS"/>
</dbReference>
<dbReference type="InterPro" id="IPR036259">
    <property type="entry name" value="MFS_trans_sf"/>
</dbReference>
<feature type="transmembrane region" description="Helical" evidence="6">
    <location>
        <begin position="130"/>
        <end position="150"/>
    </location>
</feature>
<feature type="transmembrane region" description="Helical" evidence="6">
    <location>
        <begin position="186"/>
        <end position="207"/>
    </location>
</feature>
<feature type="transmembrane region" description="Helical" evidence="6">
    <location>
        <begin position="462"/>
        <end position="482"/>
    </location>
</feature>
<accession>A0A0C2WJF0</accession>
<name>A0A0C2WJF0_AMAMK</name>
<feature type="transmembrane region" description="Helical" evidence="6">
    <location>
        <begin position="292"/>
        <end position="317"/>
    </location>
</feature>
<dbReference type="GO" id="GO:0005886">
    <property type="term" value="C:plasma membrane"/>
    <property type="evidence" value="ECO:0007669"/>
    <property type="project" value="TreeGrafter"/>
</dbReference>
<dbReference type="PANTHER" id="PTHR23502">
    <property type="entry name" value="MAJOR FACILITATOR SUPERFAMILY"/>
    <property type="match status" value="1"/>
</dbReference>
<sequence>MSSNTSPTITAPSSTEKLPSENKAELPLYATGQLGDPDFKVYLTNDDDPQNLPEFRKWLTVAVIASGALLATCASSIAAFTEAPIQQEFKIGTSLDIFANMSIYVLGCAVGPLFVGPLSEVYGRNIIYQLSYIFFFIFSWPVAFAPNIAVYTVFRFFTGCVGAVFLTVAGGTVSDLFSKDKVASPMALYTLSPFLGPVLGPLFGGFINQHLYWRWTYHLITAWSFGQVIALLTLVPETFAPVIIKRKAAKLRKQTGNSKFWTEYDDADKNIGQEILVSLYTPFQLLLLDRMALLLSTWTALLLGILYLAFQAFPIIFMGLHGFSIEMTGLSFIGIGVGMICACASQPLWNRRLAKVMEKYDNNPPPEVHLDVGKVGGILVAISLYWLAFTSYPQVHWIAPIIASAPFGAGAYYVYTSVFTYLVSAYRPVAASAMCANNALRSVFGAAFPLFAGAMYSKLGPVGAMALLGGLATLMVPMPFVFSKIGARLRAKSRFAA</sequence>
<keyword evidence="4 6" id="KW-0472">Membrane</keyword>
<dbReference type="CDD" id="cd17323">
    <property type="entry name" value="MFS_Tpo1_MDR_like"/>
    <property type="match status" value="1"/>
</dbReference>
<evidence type="ECO:0000259" key="7">
    <source>
        <dbReference type="PROSITE" id="PS50850"/>
    </source>
</evidence>
<feature type="domain" description="Major facilitator superfamily (MFS) profile" evidence="7">
    <location>
        <begin position="60"/>
        <end position="481"/>
    </location>
</feature>
<dbReference type="PROSITE" id="PS50850">
    <property type="entry name" value="MFS"/>
    <property type="match status" value="1"/>
</dbReference>
<evidence type="ECO:0000256" key="4">
    <source>
        <dbReference type="ARBA" id="ARBA00023136"/>
    </source>
</evidence>
<feature type="transmembrane region" description="Helical" evidence="6">
    <location>
        <begin position="101"/>
        <end position="118"/>
    </location>
</feature>
<reference evidence="8 9" key="1">
    <citation type="submission" date="2014-04" db="EMBL/GenBank/DDBJ databases">
        <title>Evolutionary Origins and Diversification of the Mycorrhizal Mutualists.</title>
        <authorList>
            <consortium name="DOE Joint Genome Institute"/>
            <consortium name="Mycorrhizal Genomics Consortium"/>
            <person name="Kohler A."/>
            <person name="Kuo A."/>
            <person name="Nagy L.G."/>
            <person name="Floudas D."/>
            <person name="Copeland A."/>
            <person name="Barry K.W."/>
            <person name="Cichocki N."/>
            <person name="Veneault-Fourrey C."/>
            <person name="LaButti K."/>
            <person name="Lindquist E.A."/>
            <person name="Lipzen A."/>
            <person name="Lundell T."/>
            <person name="Morin E."/>
            <person name="Murat C."/>
            <person name="Riley R."/>
            <person name="Ohm R."/>
            <person name="Sun H."/>
            <person name="Tunlid A."/>
            <person name="Henrissat B."/>
            <person name="Grigoriev I.V."/>
            <person name="Hibbett D.S."/>
            <person name="Martin F."/>
        </authorList>
    </citation>
    <scope>NUCLEOTIDE SEQUENCE [LARGE SCALE GENOMIC DNA]</scope>
    <source>
        <strain evidence="8 9">Koide BX008</strain>
    </source>
</reference>
<evidence type="ECO:0000256" key="6">
    <source>
        <dbReference type="SAM" id="Phobius"/>
    </source>
</evidence>
<comment type="subcellular location">
    <subcellularLocation>
        <location evidence="1">Membrane</location>
        <topology evidence="1">Multi-pass membrane protein</topology>
    </subcellularLocation>
</comment>
<dbReference type="HOGENOM" id="CLU_008455_11_5_1"/>
<dbReference type="InterPro" id="IPR020846">
    <property type="entry name" value="MFS_dom"/>
</dbReference>
<feature type="transmembrane region" description="Helical" evidence="6">
    <location>
        <begin position="58"/>
        <end position="81"/>
    </location>
</feature>
<proteinExistence type="predicted"/>
<dbReference type="FunFam" id="1.20.1250.20:FF:000082">
    <property type="entry name" value="MFS multidrug transporter, putative"/>
    <property type="match status" value="1"/>
</dbReference>
<gene>
    <name evidence="8" type="ORF">M378DRAFT_109109</name>
</gene>
<evidence type="ECO:0000256" key="2">
    <source>
        <dbReference type="ARBA" id="ARBA00022692"/>
    </source>
</evidence>
<dbReference type="EMBL" id="KN818281">
    <property type="protein sequence ID" value="KIL61657.1"/>
    <property type="molecule type" value="Genomic_DNA"/>
</dbReference>
<dbReference type="GO" id="GO:0022857">
    <property type="term" value="F:transmembrane transporter activity"/>
    <property type="evidence" value="ECO:0007669"/>
    <property type="project" value="InterPro"/>
</dbReference>
<keyword evidence="9" id="KW-1185">Reference proteome</keyword>
<dbReference type="OrthoDB" id="3561359at2759"/>
<dbReference type="InParanoid" id="A0A0C2WJF0"/>
<dbReference type="Pfam" id="PF07690">
    <property type="entry name" value="MFS_1"/>
    <property type="match status" value="1"/>
</dbReference>
<feature type="compositionally biased region" description="Polar residues" evidence="5">
    <location>
        <begin position="1"/>
        <end position="17"/>
    </location>
</feature>
<feature type="transmembrane region" description="Helical" evidence="6">
    <location>
        <begin position="156"/>
        <end position="174"/>
    </location>
</feature>
<evidence type="ECO:0000313" key="9">
    <source>
        <dbReference type="Proteomes" id="UP000054549"/>
    </source>
</evidence>
<feature type="transmembrane region" description="Helical" evidence="6">
    <location>
        <begin position="370"/>
        <end position="389"/>
    </location>
</feature>
<dbReference type="Gene3D" id="1.20.1250.20">
    <property type="entry name" value="MFS general substrate transporter like domains"/>
    <property type="match status" value="1"/>
</dbReference>
<evidence type="ECO:0000256" key="1">
    <source>
        <dbReference type="ARBA" id="ARBA00004141"/>
    </source>
</evidence>
<feature type="region of interest" description="Disordered" evidence="5">
    <location>
        <begin position="1"/>
        <end position="22"/>
    </location>
</feature>
<protein>
    <recommendedName>
        <fullName evidence="7">Major facilitator superfamily (MFS) profile domain-containing protein</fullName>
    </recommendedName>
</protein>
<dbReference type="PANTHER" id="PTHR23502:SF7">
    <property type="entry name" value="DRUG_PROTON ANTIPORTER YHK8-RELATED"/>
    <property type="match status" value="1"/>
</dbReference>
<feature type="transmembrane region" description="Helical" evidence="6">
    <location>
        <begin position="329"/>
        <end position="349"/>
    </location>
</feature>
<evidence type="ECO:0000313" key="8">
    <source>
        <dbReference type="EMBL" id="KIL61657.1"/>
    </source>
</evidence>
<dbReference type="Proteomes" id="UP000054549">
    <property type="component" value="Unassembled WGS sequence"/>
</dbReference>